<keyword evidence="1" id="KW-0812">Transmembrane</keyword>
<feature type="transmembrane region" description="Helical" evidence="1">
    <location>
        <begin position="57"/>
        <end position="74"/>
    </location>
</feature>
<organism evidence="2 3">
    <name type="scientific">Massariosphaeria phaeospora</name>
    <dbReference type="NCBI Taxonomy" id="100035"/>
    <lineage>
        <taxon>Eukaryota</taxon>
        <taxon>Fungi</taxon>
        <taxon>Dikarya</taxon>
        <taxon>Ascomycota</taxon>
        <taxon>Pezizomycotina</taxon>
        <taxon>Dothideomycetes</taxon>
        <taxon>Pleosporomycetidae</taxon>
        <taxon>Pleosporales</taxon>
        <taxon>Pleosporales incertae sedis</taxon>
        <taxon>Massariosphaeria</taxon>
    </lineage>
</organism>
<proteinExistence type="predicted"/>
<keyword evidence="3" id="KW-1185">Reference proteome</keyword>
<reference evidence="2 3" key="1">
    <citation type="submission" date="2020-01" db="EMBL/GenBank/DDBJ databases">
        <authorList>
            <consortium name="DOE Joint Genome Institute"/>
            <person name="Haridas S."/>
            <person name="Albert R."/>
            <person name="Binder M."/>
            <person name="Bloem J."/>
            <person name="Labutti K."/>
            <person name="Salamov A."/>
            <person name="Andreopoulos B."/>
            <person name="Baker S.E."/>
            <person name="Barry K."/>
            <person name="Bills G."/>
            <person name="Bluhm B.H."/>
            <person name="Cannon C."/>
            <person name="Castanera R."/>
            <person name="Culley D.E."/>
            <person name="Daum C."/>
            <person name="Ezra D."/>
            <person name="Gonzalez J.B."/>
            <person name="Henrissat B."/>
            <person name="Kuo A."/>
            <person name="Liang C."/>
            <person name="Lipzen A."/>
            <person name="Lutzoni F."/>
            <person name="Magnuson J."/>
            <person name="Mondo S."/>
            <person name="Nolan M."/>
            <person name="Ohm R."/>
            <person name="Pangilinan J."/>
            <person name="Park H.-J.H."/>
            <person name="Ramirez L."/>
            <person name="Alfaro M."/>
            <person name="Sun H."/>
            <person name="Tritt A."/>
            <person name="Yoshinaga Y."/>
            <person name="Zwiers L.-H.L."/>
            <person name="Turgeon B.G."/>
            <person name="Goodwin S.B."/>
            <person name="Spatafora J.W."/>
            <person name="Crous P.W."/>
            <person name="Grigoriev I.V."/>
        </authorList>
    </citation>
    <scope>NUCLEOTIDE SEQUENCE [LARGE SCALE GENOMIC DNA]</scope>
    <source>
        <strain evidence="2 3">CBS 611.86</strain>
    </source>
</reference>
<accession>A0A7C8I9T4</accession>
<dbReference type="EMBL" id="JAADJZ010000006">
    <property type="protein sequence ID" value="KAF2874108.1"/>
    <property type="molecule type" value="Genomic_DNA"/>
</dbReference>
<protein>
    <submittedName>
        <fullName evidence="2">Uncharacterized protein</fullName>
    </submittedName>
</protein>
<keyword evidence="1" id="KW-1133">Transmembrane helix</keyword>
<comment type="caution">
    <text evidence="2">The sequence shown here is derived from an EMBL/GenBank/DDBJ whole genome shotgun (WGS) entry which is preliminary data.</text>
</comment>
<gene>
    <name evidence="2" type="ORF">BDV95DRAFT_565411</name>
</gene>
<keyword evidence="1" id="KW-0472">Membrane</keyword>
<evidence type="ECO:0000256" key="1">
    <source>
        <dbReference type="SAM" id="Phobius"/>
    </source>
</evidence>
<name>A0A7C8I9T4_9PLEO</name>
<sequence length="88" mass="9939">MPHRRRASDSPNLIVSVLEYLKDRPFVIIVEALGLALAHALFKFLVLDFVVYHGRMLLYTIALEVSVFIGPAYHHNLVVLAVENRPDG</sequence>
<evidence type="ECO:0000313" key="3">
    <source>
        <dbReference type="Proteomes" id="UP000481861"/>
    </source>
</evidence>
<dbReference type="AlphaFoldDB" id="A0A7C8I9T4"/>
<dbReference type="Proteomes" id="UP000481861">
    <property type="component" value="Unassembled WGS sequence"/>
</dbReference>
<evidence type="ECO:0000313" key="2">
    <source>
        <dbReference type="EMBL" id="KAF2874108.1"/>
    </source>
</evidence>
<feature type="transmembrane region" description="Helical" evidence="1">
    <location>
        <begin position="26"/>
        <end position="45"/>
    </location>
</feature>